<geneLocation type="mitochondrion" evidence="2"/>
<feature type="transmembrane region" description="Helical" evidence="1">
    <location>
        <begin position="87"/>
        <end position="107"/>
    </location>
</feature>
<gene>
    <name evidence="2" type="primary">orf224</name>
    <name evidence="2" type="ORF">Salmi_Mp120</name>
</gene>
<dbReference type="OrthoDB" id="1750085at2759"/>
<feature type="transmembrane region" description="Helical" evidence="1">
    <location>
        <begin position="12"/>
        <end position="39"/>
    </location>
</feature>
<dbReference type="AlphaFoldDB" id="V9P5E3"/>
<sequence length="224" mass="24967">MGELHPRETYTGCVAVMVGCPCGVFFQIRGFRVLLFVVFAPRHLIIYFLIAPSVVVFGTGLVRVFQVNIPRQAGILHFLLDMMKKRFSPQLLALWKSATIGVIWLIWTVRNKHIFEGVRPNVFSAISYLWSSLRSCPVHAPMNNSVSDLLILHNLHVRGIPRKAPVITSVTWLPPPEGVIKMNSDGSAMGAPGVMACGAVFRDWKGRVLGSFSKQMEQGRSPIR</sequence>
<keyword evidence="1" id="KW-0812">Transmembrane</keyword>
<proteinExistence type="predicted"/>
<dbReference type="KEGG" id="smil:18126395"/>
<accession>V9P5E3</accession>
<dbReference type="PANTHER" id="PTHR47074">
    <property type="entry name" value="BNAC02G40300D PROTEIN"/>
    <property type="match status" value="1"/>
</dbReference>
<dbReference type="PROSITE" id="PS51257">
    <property type="entry name" value="PROKAR_LIPOPROTEIN"/>
    <property type="match status" value="1"/>
</dbReference>
<protein>
    <recommendedName>
        <fullName evidence="3">RNase H type-1 domain-containing protein</fullName>
    </recommendedName>
</protein>
<organism evidence="2">
    <name type="scientific">Salvia miltiorrhiza</name>
    <name type="common">Chinese sage</name>
    <dbReference type="NCBI Taxonomy" id="226208"/>
    <lineage>
        <taxon>Eukaryota</taxon>
        <taxon>Viridiplantae</taxon>
        <taxon>Streptophyta</taxon>
        <taxon>Embryophyta</taxon>
        <taxon>Tracheophyta</taxon>
        <taxon>Spermatophyta</taxon>
        <taxon>Magnoliopsida</taxon>
        <taxon>eudicotyledons</taxon>
        <taxon>Gunneridae</taxon>
        <taxon>Pentapetalae</taxon>
        <taxon>asterids</taxon>
        <taxon>lamiids</taxon>
        <taxon>Lamiales</taxon>
        <taxon>Lamiaceae</taxon>
        <taxon>Nepetoideae</taxon>
        <taxon>Mentheae</taxon>
        <taxon>Salviinae</taxon>
        <taxon>Salvia</taxon>
        <taxon>Salvia incertae sedis</taxon>
    </lineage>
</organism>
<evidence type="ECO:0000313" key="2">
    <source>
        <dbReference type="EMBL" id="AGU16648.1"/>
    </source>
</evidence>
<name>V9P5E3_SALMI</name>
<keyword evidence="2" id="KW-0496">Mitochondrion</keyword>
<dbReference type="GeneID" id="18126395"/>
<reference evidence="2" key="1">
    <citation type="submission" date="2013-05" db="EMBL/GenBank/DDBJ databases">
        <title>The Mitochondrial Genome of the medicinal plant Salvia miltiorrhiza.</title>
        <authorList>
            <person name="Qian J."/>
        </authorList>
    </citation>
    <scope>NUCLEOTIDE SEQUENCE</scope>
</reference>
<dbReference type="EMBL" id="KF177345">
    <property type="protein sequence ID" value="AGU16648.1"/>
    <property type="molecule type" value="Genomic_DNA"/>
</dbReference>
<feature type="transmembrane region" description="Helical" evidence="1">
    <location>
        <begin position="45"/>
        <end position="66"/>
    </location>
</feature>
<dbReference type="InterPro" id="IPR052929">
    <property type="entry name" value="RNase_H-like_EbsB-rel"/>
</dbReference>
<keyword evidence="1" id="KW-0472">Membrane</keyword>
<evidence type="ECO:0008006" key="3">
    <source>
        <dbReference type="Google" id="ProtNLM"/>
    </source>
</evidence>
<evidence type="ECO:0000256" key="1">
    <source>
        <dbReference type="SAM" id="Phobius"/>
    </source>
</evidence>
<keyword evidence="1" id="KW-1133">Transmembrane helix</keyword>
<dbReference type="RefSeq" id="YP_008992387.1">
    <property type="nucleotide sequence ID" value="NC_023209.1"/>
</dbReference>
<dbReference type="PANTHER" id="PTHR47074:SF75">
    <property type="entry name" value="RNASE H TYPE-1 DOMAIN-CONTAINING PROTEIN"/>
    <property type="match status" value="1"/>
</dbReference>